<keyword evidence="4" id="KW-0378">Hydrolase</keyword>
<dbReference type="Proteomes" id="UP000033187">
    <property type="component" value="Chromosome 1"/>
</dbReference>
<dbReference type="OrthoDB" id="7852865at2"/>
<dbReference type="PANTHER" id="PTHR31157:SF1">
    <property type="entry name" value="SCP DOMAIN-CONTAINING PROTEIN"/>
    <property type="match status" value="1"/>
</dbReference>
<reference evidence="5" key="1">
    <citation type="submission" date="2015-02" db="EMBL/GenBank/DDBJ databases">
        <authorList>
            <person name="Chooi Y.-H."/>
        </authorList>
    </citation>
    <scope>NUCLEOTIDE SEQUENCE [LARGE SCALE GENOMIC DNA]</scope>
    <source>
        <strain evidence="5">strain Y</strain>
    </source>
</reference>
<organism evidence="4 5">
    <name type="scientific">Candidatus Filomicrobium marinum</name>
    <dbReference type="NCBI Taxonomy" id="1608628"/>
    <lineage>
        <taxon>Bacteria</taxon>
        <taxon>Pseudomonadati</taxon>
        <taxon>Pseudomonadota</taxon>
        <taxon>Alphaproteobacteria</taxon>
        <taxon>Hyphomicrobiales</taxon>
        <taxon>Hyphomicrobiaceae</taxon>
        <taxon>Filomicrobium</taxon>
    </lineage>
</organism>
<dbReference type="SUPFAM" id="SSF55797">
    <property type="entry name" value="PR-1-like"/>
    <property type="match status" value="1"/>
</dbReference>
<sequence>MVRVAVLVLVSVLTASCGIGPSAVSTSFADTGDTSSLTPMSPSLGLGGKSATGRPAPGTQVAAHDDRMPPGSYETAPKGALADRDYSHTSLDPAKALALINQYRADKGLKPLKLNAQLTAAAKAHARDLAKWDRISHFGSDGSNPWDRVKRAGYKASLAAENVGTGQSTFDEVLRGWKESAGHNKNLLLADARHAGVALVQDPRTEFKSFWTLVIGASM</sequence>
<dbReference type="PANTHER" id="PTHR31157">
    <property type="entry name" value="SCP DOMAIN-CONTAINING PROTEIN"/>
    <property type="match status" value="1"/>
</dbReference>
<gene>
    <name evidence="4" type="ORF">YBN1229_v1_1355</name>
</gene>
<dbReference type="AlphaFoldDB" id="A0A0D6JE03"/>
<feature type="signal peptide" evidence="2">
    <location>
        <begin position="1"/>
        <end position="17"/>
    </location>
</feature>
<name>A0A0D6JE03_9HYPH</name>
<dbReference type="KEGG" id="fil:BN1229_v1_1357"/>
<protein>
    <submittedName>
        <fullName evidence="4">Serine protease</fullName>
    </submittedName>
</protein>
<dbReference type="KEGG" id="fiy:BN1229_v1_1355"/>
<dbReference type="Gene3D" id="3.40.33.10">
    <property type="entry name" value="CAP"/>
    <property type="match status" value="1"/>
</dbReference>
<feature type="region of interest" description="Disordered" evidence="1">
    <location>
        <begin position="28"/>
        <end position="78"/>
    </location>
</feature>
<evidence type="ECO:0000313" key="5">
    <source>
        <dbReference type="Proteomes" id="UP000033187"/>
    </source>
</evidence>
<feature type="chain" id="PRO_5002306332" evidence="2">
    <location>
        <begin position="18"/>
        <end position="219"/>
    </location>
</feature>
<dbReference type="GO" id="GO:0006508">
    <property type="term" value="P:proteolysis"/>
    <property type="evidence" value="ECO:0007669"/>
    <property type="project" value="UniProtKB-KW"/>
</dbReference>
<feature type="compositionally biased region" description="Polar residues" evidence="1">
    <location>
        <begin position="28"/>
        <end position="41"/>
    </location>
</feature>
<evidence type="ECO:0000256" key="2">
    <source>
        <dbReference type="SAM" id="SignalP"/>
    </source>
</evidence>
<evidence type="ECO:0000259" key="3">
    <source>
        <dbReference type="Pfam" id="PF00188"/>
    </source>
</evidence>
<evidence type="ECO:0000313" key="4">
    <source>
        <dbReference type="EMBL" id="CPR17651.1"/>
    </source>
</evidence>
<keyword evidence="5" id="KW-1185">Reference proteome</keyword>
<dbReference type="EMBL" id="LN829119">
    <property type="protein sequence ID" value="CPR17651.1"/>
    <property type="molecule type" value="Genomic_DNA"/>
</dbReference>
<feature type="domain" description="SCP" evidence="3">
    <location>
        <begin position="97"/>
        <end position="213"/>
    </location>
</feature>
<dbReference type="Pfam" id="PF00188">
    <property type="entry name" value="CAP"/>
    <property type="match status" value="1"/>
</dbReference>
<keyword evidence="4" id="KW-0645">Protease</keyword>
<dbReference type="InterPro" id="IPR035940">
    <property type="entry name" value="CAP_sf"/>
</dbReference>
<keyword evidence="2" id="KW-0732">Signal</keyword>
<dbReference type="InterPro" id="IPR014044">
    <property type="entry name" value="CAP_dom"/>
</dbReference>
<proteinExistence type="predicted"/>
<evidence type="ECO:0000256" key="1">
    <source>
        <dbReference type="SAM" id="MobiDB-lite"/>
    </source>
</evidence>
<dbReference type="RefSeq" id="WP_046477401.1">
    <property type="nucleotide sequence ID" value="NZ_LN829118.1"/>
</dbReference>
<dbReference type="GO" id="GO:0008233">
    <property type="term" value="F:peptidase activity"/>
    <property type="evidence" value="ECO:0007669"/>
    <property type="project" value="UniProtKB-KW"/>
</dbReference>
<dbReference type="PROSITE" id="PS51257">
    <property type="entry name" value="PROKAR_LIPOPROTEIN"/>
    <property type="match status" value="1"/>
</dbReference>
<dbReference type="CDD" id="cd05379">
    <property type="entry name" value="CAP_bacterial"/>
    <property type="match status" value="1"/>
</dbReference>
<accession>A0A0D6JE03</accession>